<evidence type="ECO:0000256" key="2">
    <source>
        <dbReference type="ARBA" id="ARBA00023125"/>
    </source>
</evidence>
<accession>A0AA50H7I9</accession>
<evidence type="ECO:0000313" key="5">
    <source>
        <dbReference type="EMBL" id="WLR99558.1"/>
    </source>
</evidence>
<protein>
    <submittedName>
        <fullName evidence="5">GntR family transcriptional regulator</fullName>
    </submittedName>
</protein>
<dbReference type="Proteomes" id="UP001234585">
    <property type="component" value="Plasmid unnamed1"/>
</dbReference>
<keyword evidence="1" id="KW-0805">Transcription regulation</keyword>
<keyword evidence="3" id="KW-0804">Transcription</keyword>
<proteinExistence type="predicted"/>
<dbReference type="InterPro" id="IPR000524">
    <property type="entry name" value="Tscrpt_reg_HTH_GntR"/>
</dbReference>
<dbReference type="AlphaFoldDB" id="A0AA50H7I9"/>
<dbReference type="SMART" id="SM00345">
    <property type="entry name" value="HTH_GNTR"/>
    <property type="match status" value="1"/>
</dbReference>
<dbReference type="GO" id="GO:0003700">
    <property type="term" value="F:DNA-binding transcription factor activity"/>
    <property type="evidence" value="ECO:0007669"/>
    <property type="project" value="InterPro"/>
</dbReference>
<name>A0AA50H7I9_9HYPH</name>
<geneLocation type="plasmid" evidence="5 6">
    <name>unnamed1</name>
</geneLocation>
<gene>
    <name evidence="5" type="ORF">Q9313_22545</name>
</gene>
<organism evidence="5 6">
    <name type="scientific">Shinella sumterensis</name>
    <dbReference type="NCBI Taxonomy" id="1967501"/>
    <lineage>
        <taxon>Bacteria</taxon>
        <taxon>Pseudomonadati</taxon>
        <taxon>Pseudomonadota</taxon>
        <taxon>Alphaproteobacteria</taxon>
        <taxon>Hyphomicrobiales</taxon>
        <taxon>Rhizobiaceae</taxon>
        <taxon>Shinella</taxon>
    </lineage>
</organism>
<keyword evidence="6" id="KW-1185">Reference proteome</keyword>
<keyword evidence="2" id="KW-0238">DNA-binding</keyword>
<evidence type="ECO:0000256" key="1">
    <source>
        <dbReference type="ARBA" id="ARBA00023015"/>
    </source>
</evidence>
<dbReference type="InterPro" id="IPR008920">
    <property type="entry name" value="TF_FadR/GntR_C"/>
</dbReference>
<keyword evidence="5" id="KW-0614">Plasmid</keyword>
<dbReference type="EMBL" id="CP132303">
    <property type="protein sequence ID" value="WLR99558.1"/>
    <property type="molecule type" value="Genomic_DNA"/>
</dbReference>
<dbReference type="SMART" id="SM00895">
    <property type="entry name" value="FCD"/>
    <property type="match status" value="1"/>
</dbReference>
<dbReference type="Gene3D" id="1.20.120.530">
    <property type="entry name" value="GntR ligand-binding domain-like"/>
    <property type="match status" value="1"/>
</dbReference>
<dbReference type="PANTHER" id="PTHR43537:SF24">
    <property type="entry name" value="GLUCONATE OPERON TRANSCRIPTIONAL REPRESSOR"/>
    <property type="match status" value="1"/>
</dbReference>
<dbReference type="GO" id="GO:0003677">
    <property type="term" value="F:DNA binding"/>
    <property type="evidence" value="ECO:0007669"/>
    <property type="project" value="UniProtKB-KW"/>
</dbReference>
<dbReference type="SUPFAM" id="SSF48008">
    <property type="entry name" value="GntR ligand-binding domain-like"/>
    <property type="match status" value="1"/>
</dbReference>
<feature type="domain" description="HTH gntR-type" evidence="4">
    <location>
        <begin position="3"/>
        <end position="69"/>
    </location>
</feature>
<sequence length="214" mass="24042">MNKPLAKQAYGKIIEMILAGVLKPGDLLQEAKLGDEFAMSRTPVREAIKRIEAEGLAIQEGRFLKVRTLTIPEVEEIFFMRQQLESYCARHATGIPTAILDDLESRVLTLQRQGPGEEDEQRSIDDDLHYSLARAAGNQMMVRAIGDLRRRTCMFDHTQVPTRFIVSCQEHFDILQALRAGDGKRAGVLMGEHIAHARDAVLQRLSTPLPRSPL</sequence>
<dbReference type="InterPro" id="IPR011711">
    <property type="entry name" value="GntR_C"/>
</dbReference>
<dbReference type="PANTHER" id="PTHR43537">
    <property type="entry name" value="TRANSCRIPTIONAL REGULATOR, GNTR FAMILY"/>
    <property type="match status" value="1"/>
</dbReference>
<evidence type="ECO:0000259" key="4">
    <source>
        <dbReference type="PROSITE" id="PS50949"/>
    </source>
</evidence>
<dbReference type="SUPFAM" id="SSF46785">
    <property type="entry name" value="Winged helix' DNA-binding domain"/>
    <property type="match status" value="1"/>
</dbReference>
<dbReference type="InterPro" id="IPR036390">
    <property type="entry name" value="WH_DNA-bd_sf"/>
</dbReference>
<reference evidence="5 6" key="1">
    <citation type="submission" date="2023-08" db="EMBL/GenBank/DDBJ databases">
        <title>Pathogen: clinical or host-associated sample.</title>
        <authorList>
            <person name="Hergert J."/>
            <person name="Casey R."/>
            <person name="Wagner J."/>
            <person name="Young E.L."/>
            <person name="Oakeson K.F."/>
        </authorList>
    </citation>
    <scope>NUCLEOTIDE SEQUENCE [LARGE SCALE GENOMIC DNA]</scope>
    <source>
        <strain evidence="5 6">1760953</strain>
        <plasmid evidence="5 6">unnamed1</plasmid>
    </source>
</reference>
<dbReference type="CDD" id="cd07377">
    <property type="entry name" value="WHTH_GntR"/>
    <property type="match status" value="1"/>
</dbReference>
<dbReference type="Gene3D" id="1.10.10.10">
    <property type="entry name" value="Winged helix-like DNA-binding domain superfamily/Winged helix DNA-binding domain"/>
    <property type="match status" value="1"/>
</dbReference>
<dbReference type="RefSeq" id="WP_306038893.1">
    <property type="nucleotide sequence ID" value="NZ_CP132303.1"/>
</dbReference>
<dbReference type="Pfam" id="PF07729">
    <property type="entry name" value="FCD"/>
    <property type="match status" value="1"/>
</dbReference>
<dbReference type="PRINTS" id="PR00035">
    <property type="entry name" value="HTHGNTR"/>
</dbReference>
<evidence type="ECO:0000256" key="3">
    <source>
        <dbReference type="ARBA" id="ARBA00023163"/>
    </source>
</evidence>
<evidence type="ECO:0000313" key="6">
    <source>
        <dbReference type="Proteomes" id="UP001234585"/>
    </source>
</evidence>
<dbReference type="Pfam" id="PF00392">
    <property type="entry name" value="GntR"/>
    <property type="match status" value="1"/>
</dbReference>
<dbReference type="PROSITE" id="PS50949">
    <property type="entry name" value="HTH_GNTR"/>
    <property type="match status" value="1"/>
</dbReference>
<dbReference type="InterPro" id="IPR036388">
    <property type="entry name" value="WH-like_DNA-bd_sf"/>
</dbReference>